<protein>
    <submittedName>
        <fullName evidence="1">Ethionine resistance protein</fullName>
    </submittedName>
</protein>
<accession>A0ACC1HKR9</accession>
<sequence length="634" mass="68983">MTNNSQQDCYTSQSLSAELIVTESSRLLDSGGGGSSSGTGTVTPAGGRGRQRQGLLSRMAQWAIPAFRNNNNNHKVNIPNTSSLESIATAGAQFDPSPAAGWGRLPSAMAFLQMRDSLQELRIIFGSSLSMIAAYILQFSFNFITVMMVGHLGVNELGAASLANMGNMLIACCPAVGFGFALDTFCSTAFTASADKRAVGVHLQRGLVAVAVHMVFVIAIFWNMEHLLLLLRQDPAIAHLAGNYMRVMIFAAWPWMMFESIRRFIQAQGYAKVLTIVLAVALVIHIFATWLFVWSPLVGFGFYGAAVATVVSNWTMCLGAVIAIALTRTREAWGGWSWSCLSGMWEFYKLAIPSVVMFSCECFAFEFMNISSSYLGNSVLAAQSVLLNTALYTSQVPTGVGVSVATRVGNLIGDNRAARARLAARVGLLLAAALGAINAALYYSLRHVWGHLYSSDDKVLAIIASLMPVVGLFQLWDSMNIAAGGILRGLGKQVLSAYSSLCVYYTVAVPLSVYLAYFGPHWGAAGMWYAVSLAILLSALVQSGYIIFCVDWDKEVIQCLERLERTDQAQPICERLNDDDIDDNYDNSVGHDGRRCYQQQQHQQQCTATTPLFKGQEVEEGHADLVISYQHDPC</sequence>
<keyword evidence="2" id="KW-1185">Reference proteome</keyword>
<organism evidence="1 2">
    <name type="scientific">Spiromyces aspiralis</name>
    <dbReference type="NCBI Taxonomy" id="68401"/>
    <lineage>
        <taxon>Eukaryota</taxon>
        <taxon>Fungi</taxon>
        <taxon>Fungi incertae sedis</taxon>
        <taxon>Zoopagomycota</taxon>
        <taxon>Kickxellomycotina</taxon>
        <taxon>Kickxellomycetes</taxon>
        <taxon>Kickxellales</taxon>
        <taxon>Kickxellaceae</taxon>
        <taxon>Spiromyces</taxon>
    </lineage>
</organism>
<name>A0ACC1HKR9_9FUNG</name>
<reference evidence="1" key="1">
    <citation type="submission" date="2022-06" db="EMBL/GenBank/DDBJ databases">
        <title>Phylogenomic reconstructions and comparative analyses of Kickxellomycotina fungi.</title>
        <authorList>
            <person name="Reynolds N.K."/>
            <person name="Stajich J.E."/>
            <person name="Barry K."/>
            <person name="Grigoriev I.V."/>
            <person name="Crous P."/>
            <person name="Smith M.E."/>
        </authorList>
    </citation>
    <scope>NUCLEOTIDE SEQUENCE</scope>
    <source>
        <strain evidence="1">RSA 2271</strain>
    </source>
</reference>
<proteinExistence type="predicted"/>
<evidence type="ECO:0000313" key="2">
    <source>
        <dbReference type="Proteomes" id="UP001145114"/>
    </source>
</evidence>
<evidence type="ECO:0000313" key="1">
    <source>
        <dbReference type="EMBL" id="KAJ1675985.1"/>
    </source>
</evidence>
<gene>
    <name evidence="1" type="primary">ERC1_1</name>
    <name evidence="1" type="ORF">EV182_000198</name>
</gene>
<comment type="caution">
    <text evidence="1">The sequence shown here is derived from an EMBL/GenBank/DDBJ whole genome shotgun (WGS) entry which is preliminary data.</text>
</comment>
<dbReference type="Proteomes" id="UP001145114">
    <property type="component" value="Unassembled WGS sequence"/>
</dbReference>
<dbReference type="EMBL" id="JAMZIH010005147">
    <property type="protein sequence ID" value="KAJ1675985.1"/>
    <property type="molecule type" value="Genomic_DNA"/>
</dbReference>